<evidence type="ECO:0000313" key="1">
    <source>
        <dbReference type="EMBL" id="PZR18434.1"/>
    </source>
</evidence>
<name>A0A2W5VRY3_9BACT</name>
<protein>
    <submittedName>
        <fullName evidence="1">Uncharacterized protein</fullName>
    </submittedName>
</protein>
<reference evidence="1 2" key="1">
    <citation type="submission" date="2017-08" db="EMBL/GenBank/DDBJ databases">
        <title>Infants hospitalized years apart are colonized by the same room-sourced microbial strains.</title>
        <authorList>
            <person name="Brooks B."/>
            <person name="Olm M.R."/>
            <person name="Firek B.A."/>
            <person name="Baker R."/>
            <person name="Thomas B.C."/>
            <person name="Morowitz M.J."/>
            <person name="Banfield J.F."/>
        </authorList>
    </citation>
    <scope>NUCLEOTIDE SEQUENCE [LARGE SCALE GENOMIC DNA]</scope>
    <source>
        <strain evidence="1">S2_003_000_R2_14</strain>
    </source>
</reference>
<evidence type="ECO:0000313" key="2">
    <source>
        <dbReference type="Proteomes" id="UP000249061"/>
    </source>
</evidence>
<sequence length="178" mass="18846">MRVWLVVSLLSGVAVAQEDRGRRPEVEAHGPRLRTFIGGFSSGGFLLPTFHVGPVGVAADVGVQFNRKVSAYGALRASTAFQTNWVQLVPSFDCTWDFFSLGAGVGAALSLNFIPTQLGGIRPALVVPLTLGFSTNPVPDGARLGSVRFNLELAFVWNPTAPFGFGGTVGLSIGRQSR</sequence>
<dbReference type="AlphaFoldDB" id="A0A2W5VRY3"/>
<accession>A0A2W5VRY3</accession>
<comment type="caution">
    <text evidence="1">The sequence shown here is derived from an EMBL/GenBank/DDBJ whole genome shotgun (WGS) entry which is preliminary data.</text>
</comment>
<dbReference type="EMBL" id="QFQP01000001">
    <property type="protein sequence ID" value="PZR18434.1"/>
    <property type="molecule type" value="Genomic_DNA"/>
</dbReference>
<proteinExistence type="predicted"/>
<organism evidence="1 2">
    <name type="scientific">Archangium gephyra</name>
    <dbReference type="NCBI Taxonomy" id="48"/>
    <lineage>
        <taxon>Bacteria</taxon>
        <taxon>Pseudomonadati</taxon>
        <taxon>Myxococcota</taxon>
        <taxon>Myxococcia</taxon>
        <taxon>Myxococcales</taxon>
        <taxon>Cystobacterineae</taxon>
        <taxon>Archangiaceae</taxon>
        <taxon>Archangium</taxon>
    </lineage>
</organism>
<dbReference type="Proteomes" id="UP000249061">
    <property type="component" value="Unassembled WGS sequence"/>
</dbReference>
<gene>
    <name evidence="1" type="ORF">DI536_00705</name>
</gene>